<dbReference type="RefSeq" id="WP_190255178.1">
    <property type="nucleotide sequence ID" value="NZ_BMPI01000052.1"/>
</dbReference>
<protein>
    <submittedName>
        <fullName evidence="3">Uncharacterized protein</fullName>
    </submittedName>
</protein>
<evidence type="ECO:0000313" key="3">
    <source>
        <dbReference type="EMBL" id="GGM65645.1"/>
    </source>
</evidence>
<name>A0A917U848_9ACTN</name>
<sequence>MNDIDPIFVSALRERAEGAVHVEQLLAASRRRGVRRVRTRRALLTAGAATAVLAVALTATLVPRPHTSPPPSTTTSSAQPPSPSPSASAPPLHRPAVNTSLAPLKGAGKLGEGLQIHLDTVDPAATQLFWTSSEELEAMQVFRGGESSAAPYNAYQVEIRRGDAGFHDSVPDNAKTEDLTVDGRPATLDYTQNMARLRWILYASTDAQVRIQFRDAPVTVETVRASVLEVASWLRIDHVLTCAVPFRLTWAPQGARTDGCGTSTGTGPLPDSAEQTAWIALPVGDSIGITAFPRGATNAVEPNATYAGHPIEKGPDVWKIEIAGRTYGLLPATSRLTDEQLSRILTSIEPAGPTIDPLAR</sequence>
<reference evidence="3" key="1">
    <citation type="journal article" date="2014" name="Int. J. Syst. Evol. Microbiol.">
        <title>Complete genome sequence of Corynebacterium casei LMG S-19264T (=DSM 44701T), isolated from a smear-ripened cheese.</title>
        <authorList>
            <consortium name="US DOE Joint Genome Institute (JGI-PGF)"/>
            <person name="Walter F."/>
            <person name="Albersmeier A."/>
            <person name="Kalinowski J."/>
            <person name="Ruckert C."/>
        </authorList>
    </citation>
    <scope>NUCLEOTIDE SEQUENCE</scope>
    <source>
        <strain evidence="3">JCM 19831</strain>
    </source>
</reference>
<dbReference type="EMBL" id="BMPI01000052">
    <property type="protein sequence ID" value="GGM65645.1"/>
    <property type="molecule type" value="Genomic_DNA"/>
</dbReference>
<organism evidence="3 4">
    <name type="scientific">Dactylosporangium sucinum</name>
    <dbReference type="NCBI Taxonomy" id="1424081"/>
    <lineage>
        <taxon>Bacteria</taxon>
        <taxon>Bacillati</taxon>
        <taxon>Actinomycetota</taxon>
        <taxon>Actinomycetes</taxon>
        <taxon>Micromonosporales</taxon>
        <taxon>Micromonosporaceae</taxon>
        <taxon>Dactylosporangium</taxon>
    </lineage>
</organism>
<evidence type="ECO:0000256" key="2">
    <source>
        <dbReference type="SAM" id="Phobius"/>
    </source>
</evidence>
<feature type="transmembrane region" description="Helical" evidence="2">
    <location>
        <begin position="42"/>
        <end position="62"/>
    </location>
</feature>
<keyword evidence="2" id="KW-0472">Membrane</keyword>
<dbReference type="AlphaFoldDB" id="A0A917U848"/>
<keyword evidence="2" id="KW-0812">Transmembrane</keyword>
<dbReference type="Proteomes" id="UP000642070">
    <property type="component" value="Unassembled WGS sequence"/>
</dbReference>
<keyword evidence="2" id="KW-1133">Transmembrane helix</keyword>
<feature type="region of interest" description="Disordered" evidence="1">
    <location>
        <begin position="62"/>
        <end position="104"/>
    </location>
</feature>
<evidence type="ECO:0000313" key="4">
    <source>
        <dbReference type="Proteomes" id="UP000642070"/>
    </source>
</evidence>
<comment type="caution">
    <text evidence="3">The sequence shown here is derived from an EMBL/GenBank/DDBJ whole genome shotgun (WGS) entry which is preliminary data.</text>
</comment>
<reference evidence="3" key="2">
    <citation type="submission" date="2020-09" db="EMBL/GenBank/DDBJ databases">
        <authorList>
            <person name="Sun Q."/>
            <person name="Ohkuma M."/>
        </authorList>
    </citation>
    <scope>NUCLEOTIDE SEQUENCE</scope>
    <source>
        <strain evidence="3">JCM 19831</strain>
    </source>
</reference>
<keyword evidence="4" id="KW-1185">Reference proteome</keyword>
<evidence type="ECO:0000256" key="1">
    <source>
        <dbReference type="SAM" id="MobiDB-lite"/>
    </source>
</evidence>
<gene>
    <name evidence="3" type="ORF">GCM10007977_079060</name>
</gene>
<feature type="compositionally biased region" description="Low complexity" evidence="1">
    <location>
        <begin position="73"/>
        <end position="96"/>
    </location>
</feature>
<accession>A0A917U848</accession>
<proteinExistence type="predicted"/>